<feature type="compositionally biased region" description="Low complexity" evidence="1">
    <location>
        <begin position="33"/>
        <end position="64"/>
    </location>
</feature>
<evidence type="ECO:0000313" key="3">
    <source>
        <dbReference type="EMBL" id="MFC4908663.1"/>
    </source>
</evidence>
<accession>A0ABV9TZI3</accession>
<evidence type="ECO:0000256" key="1">
    <source>
        <dbReference type="SAM" id="MobiDB-lite"/>
    </source>
</evidence>
<dbReference type="Proteomes" id="UP001595872">
    <property type="component" value="Unassembled WGS sequence"/>
</dbReference>
<dbReference type="RefSeq" id="WP_378255518.1">
    <property type="nucleotide sequence ID" value="NZ_JBHSIT010000004.1"/>
</dbReference>
<comment type="caution">
    <text evidence="3">The sequence shown here is derived from an EMBL/GenBank/DDBJ whole genome shotgun (WGS) entry which is preliminary data.</text>
</comment>
<evidence type="ECO:0000313" key="4">
    <source>
        <dbReference type="Proteomes" id="UP001595872"/>
    </source>
</evidence>
<dbReference type="PROSITE" id="PS51257">
    <property type="entry name" value="PROKAR_LIPOPROTEIN"/>
    <property type="match status" value="1"/>
</dbReference>
<reference evidence="4" key="1">
    <citation type="journal article" date="2019" name="Int. J. Syst. Evol. Microbiol.">
        <title>The Global Catalogue of Microorganisms (GCM) 10K type strain sequencing project: providing services to taxonomists for standard genome sequencing and annotation.</title>
        <authorList>
            <consortium name="The Broad Institute Genomics Platform"/>
            <consortium name="The Broad Institute Genome Sequencing Center for Infectious Disease"/>
            <person name="Wu L."/>
            <person name="Ma J."/>
        </authorList>
    </citation>
    <scope>NUCLEOTIDE SEQUENCE [LARGE SCALE GENOMIC DNA]</scope>
    <source>
        <strain evidence="4">KLKA75</strain>
    </source>
</reference>
<keyword evidence="4" id="KW-1185">Reference proteome</keyword>
<protein>
    <recommendedName>
        <fullName evidence="5">Secreted protein</fullName>
    </recommendedName>
</protein>
<name>A0ABV9TZI3_9ACTN</name>
<sequence length="172" mass="16679">MRKIVITGMTAAALALGLTACGGNGGGDGGGKPAAAPPAASAPTSAPTSGDTTPSSAPSSTPGHGSNGPDGAKTPSAHRPPTAPESGRRTRTVWGRLTYVAPGKFSVGGAVFFTANGTVVYVAGGNCPDGSAPPAGTSKCSAIGLDEWAQAAPHNVSVRLIGDAATRITETQ</sequence>
<evidence type="ECO:0000256" key="2">
    <source>
        <dbReference type="SAM" id="SignalP"/>
    </source>
</evidence>
<feature type="chain" id="PRO_5046752918" description="Secreted protein" evidence="2">
    <location>
        <begin position="21"/>
        <end position="172"/>
    </location>
</feature>
<organism evidence="3 4">
    <name type="scientific">Actinomadura gamaensis</name>
    <dbReference type="NCBI Taxonomy" id="1763541"/>
    <lineage>
        <taxon>Bacteria</taxon>
        <taxon>Bacillati</taxon>
        <taxon>Actinomycetota</taxon>
        <taxon>Actinomycetes</taxon>
        <taxon>Streptosporangiales</taxon>
        <taxon>Thermomonosporaceae</taxon>
        <taxon>Actinomadura</taxon>
    </lineage>
</organism>
<gene>
    <name evidence="3" type="ORF">ACFPCY_15140</name>
</gene>
<evidence type="ECO:0008006" key="5">
    <source>
        <dbReference type="Google" id="ProtNLM"/>
    </source>
</evidence>
<proteinExistence type="predicted"/>
<feature type="region of interest" description="Disordered" evidence="1">
    <location>
        <begin position="25"/>
        <end position="90"/>
    </location>
</feature>
<dbReference type="EMBL" id="JBHSIT010000004">
    <property type="protein sequence ID" value="MFC4908663.1"/>
    <property type="molecule type" value="Genomic_DNA"/>
</dbReference>
<feature type="signal peptide" evidence="2">
    <location>
        <begin position="1"/>
        <end position="20"/>
    </location>
</feature>
<keyword evidence="2" id="KW-0732">Signal</keyword>